<dbReference type="Gene3D" id="1.10.30.50">
    <property type="match status" value="1"/>
</dbReference>
<dbReference type="EMBL" id="CP000928">
    <property type="protein sequence ID" value="ABZ74354.1"/>
    <property type="molecule type" value="Genomic_DNA"/>
</dbReference>
<sequence length="239" mass="26022">MSKQFKGKTCVYCLGEGISSTGDHVFARQFFPVDRRANLPKVAACAPCNGAKSQIEHYLTAVLPFGGRHADSSQMLTSEVPARLARNRKLHQSLIAGRTRVVAQEHGEVIDNLGVPFDADKLSALFAYIARGLTAFHWDILIPPSHRVEALMLNPEFEPFVRGLFLSRAHQRVAGDVGDGAFRYQGAQAIGDPAMTIWRFQVYGGLVVAGDPHVPGPGAHTPWVLTTPLTYPGLLDPDP</sequence>
<geneLocation type="plasmid" evidence="1">
    <name>pCAUL01</name>
</geneLocation>
<accession>B0T9H9</accession>
<dbReference type="HOGENOM" id="CLU_1159469_0_0_5"/>
<evidence type="ECO:0000313" key="1">
    <source>
        <dbReference type="EMBL" id="ABZ74354.1"/>
    </source>
</evidence>
<dbReference type="KEGG" id="cak:Caul_5234"/>
<proteinExistence type="predicted"/>
<keyword evidence="1" id="KW-0614">Plasmid</keyword>
<dbReference type="AlphaFoldDB" id="B0T9H9"/>
<reference evidence="1" key="1">
    <citation type="submission" date="2008-01" db="EMBL/GenBank/DDBJ databases">
        <title>Complete sequence of plasmid1 pCAUL01 of Caulobacter sp. K31.</title>
        <authorList>
            <consortium name="US DOE Joint Genome Institute"/>
            <person name="Copeland A."/>
            <person name="Lucas S."/>
            <person name="Lapidus A."/>
            <person name="Barry K."/>
            <person name="Glavina del Rio T."/>
            <person name="Dalin E."/>
            <person name="Tice H."/>
            <person name="Pitluck S."/>
            <person name="Bruce D."/>
            <person name="Goodwin L."/>
            <person name="Thompson L.S."/>
            <person name="Brettin T."/>
            <person name="Detter J.C."/>
            <person name="Han C."/>
            <person name="Schmutz J."/>
            <person name="Larimer F."/>
            <person name="Land M."/>
            <person name="Hauser L."/>
            <person name="Kyrpides N."/>
            <person name="Kim E."/>
            <person name="Stephens C."/>
            <person name="Richardson P."/>
        </authorList>
    </citation>
    <scope>NUCLEOTIDE SEQUENCE [LARGE SCALE GENOMIC DNA]</scope>
    <source>
        <plasmid evidence="1">K31</plasmid>
        <plasmid evidence="1">pCAUL01</plasmid>
    </source>
</reference>
<protein>
    <recommendedName>
        <fullName evidence="2">HNH endonuclease 5 domain-containing protein</fullName>
    </recommendedName>
</protein>
<gene>
    <name evidence="1" type="ordered locus">Caul_5234</name>
</gene>
<name>B0T9H9_CAUSK</name>
<dbReference type="OrthoDB" id="7593432at2"/>
<organism evidence="1">
    <name type="scientific">Caulobacter sp. (strain K31)</name>
    <dbReference type="NCBI Taxonomy" id="366602"/>
    <lineage>
        <taxon>Bacteria</taxon>
        <taxon>Pseudomonadati</taxon>
        <taxon>Pseudomonadota</taxon>
        <taxon>Alphaproteobacteria</taxon>
        <taxon>Caulobacterales</taxon>
        <taxon>Caulobacteraceae</taxon>
        <taxon>Caulobacter</taxon>
    </lineage>
</organism>
<evidence type="ECO:0008006" key="2">
    <source>
        <dbReference type="Google" id="ProtNLM"/>
    </source>
</evidence>